<comment type="caution">
    <text evidence="1">The sequence shown here is derived from an EMBL/GenBank/DDBJ whole genome shotgun (WGS) entry which is preliminary data.</text>
</comment>
<name>A0A1W0X3T0_HYPEX</name>
<evidence type="ECO:0000313" key="1">
    <source>
        <dbReference type="EMBL" id="OQV22146.1"/>
    </source>
</evidence>
<organism evidence="1 2">
    <name type="scientific">Hypsibius exemplaris</name>
    <name type="common">Freshwater tardigrade</name>
    <dbReference type="NCBI Taxonomy" id="2072580"/>
    <lineage>
        <taxon>Eukaryota</taxon>
        <taxon>Metazoa</taxon>
        <taxon>Ecdysozoa</taxon>
        <taxon>Tardigrada</taxon>
        <taxon>Eutardigrada</taxon>
        <taxon>Parachela</taxon>
        <taxon>Hypsibioidea</taxon>
        <taxon>Hypsibiidae</taxon>
        <taxon>Hypsibius</taxon>
    </lineage>
</organism>
<gene>
    <name evidence="1" type="ORF">BV898_03993</name>
</gene>
<protein>
    <submittedName>
        <fullName evidence="1">Uncharacterized protein</fullName>
    </submittedName>
</protein>
<dbReference type="Proteomes" id="UP000192578">
    <property type="component" value="Unassembled WGS sequence"/>
</dbReference>
<dbReference type="AlphaFoldDB" id="A0A1W0X3T0"/>
<keyword evidence="2" id="KW-1185">Reference proteome</keyword>
<sequence length="90" mass="10163">MIASRIRKPLFFGNLCQHALLFRDFTCCVRIKGIESWTFFGSGYTLSMWGLHGLTGSSILTRDIRLLAMSRLSRGTDPLYSMGPLTFGLR</sequence>
<evidence type="ECO:0000313" key="2">
    <source>
        <dbReference type="Proteomes" id="UP000192578"/>
    </source>
</evidence>
<dbReference type="EMBL" id="MTYJ01000019">
    <property type="protein sequence ID" value="OQV22146.1"/>
    <property type="molecule type" value="Genomic_DNA"/>
</dbReference>
<reference evidence="2" key="1">
    <citation type="submission" date="2017-01" db="EMBL/GenBank/DDBJ databases">
        <title>Comparative genomics of anhydrobiosis in the tardigrade Hypsibius dujardini.</title>
        <authorList>
            <person name="Yoshida Y."/>
            <person name="Koutsovoulos G."/>
            <person name="Laetsch D."/>
            <person name="Stevens L."/>
            <person name="Kumar S."/>
            <person name="Horikawa D."/>
            <person name="Ishino K."/>
            <person name="Komine S."/>
            <person name="Tomita M."/>
            <person name="Blaxter M."/>
            <person name="Arakawa K."/>
        </authorList>
    </citation>
    <scope>NUCLEOTIDE SEQUENCE [LARGE SCALE GENOMIC DNA]</scope>
    <source>
        <strain evidence="2">Z151</strain>
    </source>
</reference>
<proteinExistence type="predicted"/>
<accession>A0A1W0X3T0</accession>